<keyword evidence="3" id="KW-1185">Reference proteome</keyword>
<dbReference type="KEGG" id="daur:Daura_13180"/>
<protein>
    <submittedName>
        <fullName evidence="2">Uncharacterized protein</fullName>
    </submittedName>
</protein>
<evidence type="ECO:0000313" key="3">
    <source>
        <dbReference type="Proteomes" id="UP001058003"/>
    </source>
</evidence>
<dbReference type="RefSeq" id="WP_033361402.1">
    <property type="nucleotide sequence ID" value="NZ_CP073767.1"/>
</dbReference>
<feature type="transmembrane region" description="Helical" evidence="1">
    <location>
        <begin position="97"/>
        <end position="119"/>
    </location>
</feature>
<organism evidence="2 3">
    <name type="scientific">Dactylosporangium aurantiacum</name>
    <dbReference type="NCBI Taxonomy" id="35754"/>
    <lineage>
        <taxon>Bacteria</taxon>
        <taxon>Bacillati</taxon>
        <taxon>Actinomycetota</taxon>
        <taxon>Actinomycetes</taxon>
        <taxon>Micromonosporales</taxon>
        <taxon>Micromonosporaceae</taxon>
        <taxon>Dactylosporangium</taxon>
    </lineage>
</organism>
<keyword evidence="1" id="KW-1133">Transmembrane helix</keyword>
<dbReference type="Proteomes" id="UP001058003">
    <property type="component" value="Chromosome"/>
</dbReference>
<accession>A0A9Q9IPP6</accession>
<feature type="transmembrane region" description="Helical" evidence="1">
    <location>
        <begin position="38"/>
        <end position="60"/>
    </location>
</feature>
<proteinExistence type="predicted"/>
<evidence type="ECO:0000256" key="1">
    <source>
        <dbReference type="SAM" id="Phobius"/>
    </source>
</evidence>
<reference evidence="2" key="1">
    <citation type="submission" date="2021-04" db="EMBL/GenBank/DDBJ databases">
        <title>Dactylosporangium aurantiacum NRRL B-8018 full assembly.</title>
        <authorList>
            <person name="Hartkoorn R.C."/>
            <person name="Beaudoing E."/>
            <person name="Hot D."/>
        </authorList>
    </citation>
    <scope>NUCLEOTIDE SEQUENCE</scope>
    <source>
        <strain evidence="2">NRRL B-8018</strain>
    </source>
</reference>
<keyword evidence="1" id="KW-0812">Transmembrane</keyword>
<gene>
    <name evidence="2" type="ORF">Daura_13180</name>
</gene>
<feature type="transmembrane region" description="Helical" evidence="1">
    <location>
        <begin position="12"/>
        <end position="32"/>
    </location>
</feature>
<evidence type="ECO:0000313" key="2">
    <source>
        <dbReference type="EMBL" id="UWZ57030.1"/>
    </source>
</evidence>
<feature type="transmembrane region" description="Helical" evidence="1">
    <location>
        <begin position="67"/>
        <end position="85"/>
    </location>
</feature>
<dbReference type="EMBL" id="CP073767">
    <property type="protein sequence ID" value="UWZ57030.1"/>
    <property type="molecule type" value="Genomic_DNA"/>
</dbReference>
<keyword evidence="1" id="KW-0472">Membrane</keyword>
<sequence length="192" mass="20095">MADDSPHVPHAGHYALLALLPPAAGIFLWQAAGAAAHAQLGWATISAGLLAGVAATVVWARRVRTSVTATAAAAAIVADIAVNVFGDLVNGATPAHVVGFGGGYVAGQLLVSEVVLALWMHGNYRFEPGHRVSVWLLSGRTGDEPDYYQARCECAWTSERFPVADGDESEELAFEVARGHSPTVRADLAVQL</sequence>
<name>A0A9Q9IPP6_9ACTN</name>
<dbReference type="AlphaFoldDB" id="A0A9Q9IPP6"/>